<proteinExistence type="predicted"/>
<protein>
    <submittedName>
        <fullName evidence="2">Uncharacterized protein</fullName>
    </submittedName>
</protein>
<name>A0A6C0CXQ2_9ZZZZ</name>
<feature type="transmembrane region" description="Helical" evidence="1">
    <location>
        <begin position="26"/>
        <end position="48"/>
    </location>
</feature>
<accession>A0A6C0CXQ2</accession>
<keyword evidence="1" id="KW-0812">Transmembrane</keyword>
<keyword evidence="1" id="KW-1133">Transmembrane helix</keyword>
<reference evidence="2" key="1">
    <citation type="journal article" date="2020" name="Nature">
        <title>Giant virus diversity and host interactions through global metagenomics.</title>
        <authorList>
            <person name="Schulz F."/>
            <person name="Roux S."/>
            <person name="Paez-Espino D."/>
            <person name="Jungbluth S."/>
            <person name="Walsh D.A."/>
            <person name="Denef V.J."/>
            <person name="McMahon K.D."/>
            <person name="Konstantinidis K.T."/>
            <person name="Eloe-Fadrosh E.A."/>
            <person name="Kyrpides N.C."/>
            <person name="Woyke T."/>
        </authorList>
    </citation>
    <scope>NUCLEOTIDE SEQUENCE</scope>
    <source>
        <strain evidence="2">GVMAG-M-3300023109-53</strain>
    </source>
</reference>
<sequence length="134" mass="15980">MKQFTPLECKTKLDHLEDDFENSHNFVAQVFTTCILFFLLAYNENLMIFGKNYNFHKKNMFFLSIIFSFICVLLSVQYFILYYKHYSNLDKICNYNKLLPSTYFFRYQSPLIVSSGFIIISIGLTIMIFMNIFS</sequence>
<dbReference type="EMBL" id="MN739505">
    <property type="protein sequence ID" value="QHT09013.1"/>
    <property type="molecule type" value="Genomic_DNA"/>
</dbReference>
<feature type="transmembrane region" description="Helical" evidence="1">
    <location>
        <begin position="60"/>
        <end position="80"/>
    </location>
</feature>
<keyword evidence="1" id="KW-0472">Membrane</keyword>
<dbReference type="AlphaFoldDB" id="A0A6C0CXQ2"/>
<evidence type="ECO:0000256" key="1">
    <source>
        <dbReference type="SAM" id="Phobius"/>
    </source>
</evidence>
<evidence type="ECO:0000313" key="2">
    <source>
        <dbReference type="EMBL" id="QHT09013.1"/>
    </source>
</evidence>
<feature type="transmembrane region" description="Helical" evidence="1">
    <location>
        <begin position="111"/>
        <end position="133"/>
    </location>
</feature>
<organism evidence="2">
    <name type="scientific">viral metagenome</name>
    <dbReference type="NCBI Taxonomy" id="1070528"/>
    <lineage>
        <taxon>unclassified sequences</taxon>
        <taxon>metagenomes</taxon>
        <taxon>organismal metagenomes</taxon>
    </lineage>
</organism>